<evidence type="ECO:0000313" key="2">
    <source>
        <dbReference type="EMBL" id="EDX06975.1"/>
    </source>
</evidence>
<gene>
    <name evidence="2" type="primary">Dsim\GD25737</name>
    <name evidence="2" type="ORF">Dsim_GD25737</name>
</gene>
<proteinExistence type="predicted"/>
<evidence type="ECO:0000256" key="1">
    <source>
        <dbReference type="SAM" id="SignalP"/>
    </source>
</evidence>
<sequence>MFGAHQNLSIQLVIFLSLAVAICSGSQNATAAGIVVEEATVFNRTSCVRAPPTAWMVPMRRPPCVRRSGVRVMHSAAATERA</sequence>
<reference evidence="2 3" key="1">
    <citation type="journal article" date="2007" name="Nature">
        <title>Evolution of genes and genomes on the Drosophila phylogeny.</title>
        <authorList>
            <consortium name="Drosophila 12 Genomes Consortium"/>
            <person name="Clark A.G."/>
            <person name="Eisen M.B."/>
            <person name="Smith D.R."/>
            <person name="Bergman C.M."/>
            <person name="Oliver B."/>
            <person name="Markow T.A."/>
            <person name="Kaufman T.C."/>
            <person name="Kellis M."/>
            <person name="Gelbart W."/>
            <person name="Iyer V.N."/>
            <person name="Pollard D.A."/>
            <person name="Sackton T.B."/>
            <person name="Larracuente A.M."/>
            <person name="Singh N.D."/>
            <person name="Abad J.P."/>
            <person name="Abt D.N."/>
            <person name="Adryan B."/>
            <person name="Aguade M."/>
            <person name="Akashi H."/>
            <person name="Anderson W.W."/>
            <person name="Aquadro C.F."/>
            <person name="Ardell D.H."/>
            <person name="Arguello R."/>
            <person name="Artieri C.G."/>
            <person name="Barbash D.A."/>
            <person name="Barker D."/>
            <person name="Barsanti P."/>
            <person name="Batterham P."/>
            <person name="Batzoglou S."/>
            <person name="Begun D."/>
            <person name="Bhutkar A."/>
            <person name="Blanco E."/>
            <person name="Bosak S.A."/>
            <person name="Bradley R.K."/>
            <person name="Brand A.D."/>
            <person name="Brent M.R."/>
            <person name="Brooks A.N."/>
            <person name="Brown R.H."/>
            <person name="Butlin R.K."/>
            <person name="Caggese C."/>
            <person name="Calvi B.R."/>
            <person name="Bernardo de Carvalho A."/>
            <person name="Caspi A."/>
            <person name="Castrezana S."/>
            <person name="Celniker S.E."/>
            <person name="Chang J.L."/>
            <person name="Chapple C."/>
            <person name="Chatterji S."/>
            <person name="Chinwalla A."/>
            <person name="Civetta A."/>
            <person name="Clifton S.W."/>
            <person name="Comeron J.M."/>
            <person name="Costello J.C."/>
            <person name="Coyne J.A."/>
            <person name="Daub J."/>
            <person name="David R.G."/>
            <person name="Delcher A.L."/>
            <person name="Delehaunty K."/>
            <person name="Do C.B."/>
            <person name="Ebling H."/>
            <person name="Edwards K."/>
            <person name="Eickbush T."/>
            <person name="Evans J.D."/>
            <person name="Filipski A."/>
            <person name="Findeiss S."/>
            <person name="Freyhult E."/>
            <person name="Fulton L."/>
            <person name="Fulton R."/>
            <person name="Garcia A.C."/>
            <person name="Gardiner A."/>
            <person name="Garfield D.A."/>
            <person name="Garvin B.E."/>
            <person name="Gibson G."/>
            <person name="Gilbert D."/>
            <person name="Gnerre S."/>
            <person name="Godfrey J."/>
            <person name="Good R."/>
            <person name="Gotea V."/>
            <person name="Gravely B."/>
            <person name="Greenberg A.J."/>
            <person name="Griffiths-Jones S."/>
            <person name="Gross S."/>
            <person name="Guigo R."/>
            <person name="Gustafson E.A."/>
            <person name="Haerty W."/>
            <person name="Hahn M.W."/>
            <person name="Halligan D.L."/>
            <person name="Halpern A.L."/>
            <person name="Halter G.M."/>
            <person name="Han M.V."/>
            <person name="Heger A."/>
            <person name="Hillier L."/>
            <person name="Hinrichs A.S."/>
            <person name="Holmes I."/>
            <person name="Hoskins R.A."/>
            <person name="Hubisz M.J."/>
            <person name="Hultmark D."/>
            <person name="Huntley M.A."/>
            <person name="Jaffe D.B."/>
            <person name="Jagadeeshan S."/>
            <person name="Jeck W.R."/>
            <person name="Johnson J."/>
            <person name="Jones C.D."/>
            <person name="Jordan W.C."/>
            <person name="Karpen G.H."/>
            <person name="Kataoka E."/>
            <person name="Keightley P.D."/>
            <person name="Kheradpour P."/>
            <person name="Kirkness E.F."/>
            <person name="Koerich L.B."/>
            <person name="Kristiansen K."/>
            <person name="Kudrna D."/>
            <person name="Kulathinal R.J."/>
            <person name="Kumar S."/>
            <person name="Kwok R."/>
            <person name="Lander E."/>
            <person name="Langley C.H."/>
            <person name="Lapoint R."/>
            <person name="Lazzaro B.P."/>
            <person name="Lee S.J."/>
            <person name="Levesque L."/>
            <person name="Li R."/>
            <person name="Lin C.F."/>
            <person name="Lin M.F."/>
            <person name="Lindblad-Toh K."/>
            <person name="Llopart A."/>
            <person name="Long M."/>
            <person name="Low L."/>
            <person name="Lozovsky E."/>
            <person name="Lu J."/>
            <person name="Luo M."/>
            <person name="Machado C.A."/>
            <person name="Makalowski W."/>
            <person name="Marzo M."/>
            <person name="Matsuda M."/>
            <person name="Matzkin L."/>
            <person name="McAllister B."/>
            <person name="McBride C.S."/>
            <person name="McKernan B."/>
            <person name="McKernan K."/>
            <person name="Mendez-Lago M."/>
            <person name="Minx P."/>
            <person name="Mollenhauer M.U."/>
            <person name="Montooth K."/>
            <person name="Mount S.M."/>
            <person name="Mu X."/>
            <person name="Myers E."/>
            <person name="Negre B."/>
            <person name="Newfeld S."/>
            <person name="Nielsen R."/>
            <person name="Noor M.A."/>
            <person name="O'Grady P."/>
            <person name="Pachter L."/>
            <person name="Papaceit M."/>
            <person name="Parisi M.J."/>
            <person name="Parisi M."/>
            <person name="Parts L."/>
            <person name="Pedersen J.S."/>
            <person name="Pesole G."/>
            <person name="Phillippy A.M."/>
            <person name="Ponting C.P."/>
            <person name="Pop M."/>
            <person name="Porcelli D."/>
            <person name="Powell J.R."/>
            <person name="Prohaska S."/>
            <person name="Pruitt K."/>
            <person name="Puig M."/>
            <person name="Quesneville H."/>
            <person name="Ram K.R."/>
            <person name="Rand D."/>
            <person name="Rasmussen M.D."/>
            <person name="Reed L.K."/>
            <person name="Reenan R."/>
            <person name="Reily A."/>
            <person name="Remington K.A."/>
            <person name="Rieger T.T."/>
            <person name="Ritchie M.G."/>
            <person name="Robin C."/>
            <person name="Rogers Y.H."/>
            <person name="Rohde C."/>
            <person name="Rozas J."/>
            <person name="Rubenfield M.J."/>
            <person name="Ruiz A."/>
            <person name="Russo S."/>
            <person name="Salzberg S.L."/>
            <person name="Sanchez-Gracia A."/>
            <person name="Saranga D.J."/>
            <person name="Sato H."/>
            <person name="Schaeffer S.W."/>
            <person name="Schatz M.C."/>
            <person name="Schlenke T."/>
            <person name="Schwartz R."/>
            <person name="Segarra C."/>
            <person name="Singh R.S."/>
            <person name="Sirot L."/>
            <person name="Sirota M."/>
            <person name="Sisneros N.B."/>
            <person name="Smith C.D."/>
            <person name="Smith T.F."/>
            <person name="Spieth J."/>
            <person name="Stage D.E."/>
            <person name="Stark A."/>
            <person name="Stephan W."/>
            <person name="Strausberg R.L."/>
            <person name="Strempel S."/>
            <person name="Sturgill D."/>
            <person name="Sutton G."/>
            <person name="Sutton G.G."/>
            <person name="Tao W."/>
            <person name="Teichmann S."/>
            <person name="Tobari Y.N."/>
            <person name="Tomimura Y."/>
            <person name="Tsolas J.M."/>
            <person name="Valente V.L."/>
            <person name="Venter E."/>
            <person name="Venter J.C."/>
            <person name="Vicario S."/>
            <person name="Vieira F.G."/>
            <person name="Vilella A.J."/>
            <person name="Villasante A."/>
            <person name="Walenz B."/>
            <person name="Wang J."/>
            <person name="Wasserman M."/>
            <person name="Watts T."/>
            <person name="Wilson D."/>
            <person name="Wilson R.K."/>
            <person name="Wing R.A."/>
            <person name="Wolfner M.F."/>
            <person name="Wong A."/>
            <person name="Wong G.K."/>
            <person name="Wu C.I."/>
            <person name="Wu G."/>
            <person name="Yamamoto D."/>
            <person name="Yang H.P."/>
            <person name="Yang S.P."/>
            <person name="Yorke J.A."/>
            <person name="Yoshida K."/>
            <person name="Zdobnov E."/>
            <person name="Zhang P."/>
            <person name="Zhang Y."/>
            <person name="Zimin A.V."/>
            <person name="Baldwin J."/>
            <person name="Abdouelleil A."/>
            <person name="Abdulkadir J."/>
            <person name="Abebe A."/>
            <person name="Abera B."/>
            <person name="Abreu J."/>
            <person name="Acer S.C."/>
            <person name="Aftuck L."/>
            <person name="Alexander A."/>
            <person name="An P."/>
            <person name="Anderson E."/>
            <person name="Anderson S."/>
            <person name="Arachi H."/>
            <person name="Azer M."/>
            <person name="Bachantsang P."/>
            <person name="Barry A."/>
            <person name="Bayul T."/>
            <person name="Berlin A."/>
            <person name="Bessette D."/>
            <person name="Bloom T."/>
            <person name="Blye J."/>
            <person name="Boguslavskiy L."/>
            <person name="Bonnet C."/>
            <person name="Boukhgalter B."/>
            <person name="Bourzgui I."/>
            <person name="Brown A."/>
            <person name="Cahill P."/>
            <person name="Channer S."/>
            <person name="Cheshatsang Y."/>
            <person name="Chuda L."/>
            <person name="Citroen M."/>
            <person name="Collymore A."/>
            <person name="Cooke P."/>
            <person name="Costello M."/>
            <person name="D'Aco K."/>
            <person name="Daza R."/>
            <person name="De Haan G."/>
            <person name="DeGray S."/>
            <person name="DeMaso C."/>
            <person name="Dhargay N."/>
            <person name="Dooley K."/>
            <person name="Dooley E."/>
            <person name="Doricent M."/>
            <person name="Dorje P."/>
            <person name="Dorjee K."/>
            <person name="Dupes A."/>
            <person name="Elong R."/>
            <person name="Falk J."/>
            <person name="Farina A."/>
            <person name="Faro S."/>
            <person name="Ferguson D."/>
            <person name="Fisher S."/>
            <person name="Foley C.D."/>
            <person name="Franke A."/>
            <person name="Friedrich D."/>
            <person name="Gadbois L."/>
            <person name="Gearin G."/>
            <person name="Gearin C.R."/>
            <person name="Giannoukos G."/>
            <person name="Goode T."/>
            <person name="Graham J."/>
            <person name="Grandbois E."/>
            <person name="Grewal S."/>
            <person name="Gyaltsen K."/>
            <person name="Hafez N."/>
            <person name="Hagos B."/>
            <person name="Hall J."/>
            <person name="Henson C."/>
            <person name="Hollinger A."/>
            <person name="Honan T."/>
            <person name="Huard M.D."/>
            <person name="Hughes L."/>
            <person name="Hurhula B."/>
            <person name="Husby M.E."/>
            <person name="Kamat A."/>
            <person name="Kanga B."/>
            <person name="Kashin S."/>
            <person name="Khazanovich D."/>
            <person name="Kisner P."/>
            <person name="Lance K."/>
            <person name="Lara M."/>
            <person name="Lee W."/>
            <person name="Lennon N."/>
            <person name="Letendre F."/>
            <person name="LeVine R."/>
            <person name="Lipovsky A."/>
            <person name="Liu X."/>
            <person name="Liu J."/>
            <person name="Liu S."/>
            <person name="Lokyitsang T."/>
            <person name="Lokyitsang Y."/>
            <person name="Lubonja R."/>
            <person name="Lui A."/>
            <person name="MacDonald P."/>
            <person name="Magnisalis V."/>
            <person name="Maru K."/>
            <person name="Matthews C."/>
            <person name="McCusker W."/>
            <person name="McDonough S."/>
            <person name="Mehta T."/>
            <person name="Meldrim J."/>
            <person name="Meneus L."/>
            <person name="Mihai O."/>
            <person name="Mihalev A."/>
            <person name="Mihova T."/>
            <person name="Mittelman R."/>
            <person name="Mlenga V."/>
            <person name="Montmayeur A."/>
            <person name="Mulrain L."/>
            <person name="Navidi A."/>
            <person name="Naylor J."/>
            <person name="Negash T."/>
            <person name="Nguyen T."/>
            <person name="Nguyen N."/>
            <person name="Nicol R."/>
            <person name="Norbu C."/>
            <person name="Norbu N."/>
            <person name="Novod N."/>
            <person name="O'Neill B."/>
            <person name="Osman S."/>
            <person name="Markiewicz E."/>
            <person name="Oyono O.L."/>
            <person name="Patti C."/>
            <person name="Phunkhang P."/>
            <person name="Pierre F."/>
            <person name="Priest M."/>
            <person name="Raghuraman S."/>
            <person name="Rege F."/>
            <person name="Reyes R."/>
            <person name="Rise C."/>
            <person name="Rogov P."/>
            <person name="Ross K."/>
            <person name="Ryan E."/>
            <person name="Settipalli S."/>
            <person name="Shea T."/>
            <person name="Sherpa N."/>
            <person name="Shi L."/>
            <person name="Shih D."/>
            <person name="Sparrow T."/>
            <person name="Spaulding J."/>
            <person name="Stalker J."/>
            <person name="Stange-Thomann N."/>
            <person name="Stavropoulos S."/>
            <person name="Stone C."/>
            <person name="Strader C."/>
            <person name="Tesfaye S."/>
            <person name="Thomson T."/>
            <person name="Thoulutsang Y."/>
            <person name="Thoulutsang D."/>
            <person name="Topham K."/>
            <person name="Topping I."/>
            <person name="Tsamla T."/>
            <person name="Vassiliev H."/>
            <person name="Vo A."/>
            <person name="Wangchuk T."/>
            <person name="Wangdi T."/>
            <person name="Weiand M."/>
            <person name="Wilkinson J."/>
            <person name="Wilson A."/>
            <person name="Yadav S."/>
            <person name="Young G."/>
            <person name="Yu Q."/>
            <person name="Zembek L."/>
            <person name="Zhong D."/>
            <person name="Zimmer A."/>
            <person name="Zwirko Z."/>
            <person name="Jaffe D.B."/>
            <person name="Alvarez P."/>
            <person name="Brockman W."/>
            <person name="Butler J."/>
            <person name="Chin C."/>
            <person name="Gnerre S."/>
            <person name="Grabherr M."/>
            <person name="Kleber M."/>
            <person name="Mauceli E."/>
            <person name="MacCallum I."/>
        </authorList>
    </citation>
    <scope>NUCLEOTIDE SEQUENCE [LARGE SCALE GENOMIC DNA]</scope>
    <source>
        <strain evidence="3">white501</strain>
    </source>
</reference>
<keyword evidence="1" id="KW-0732">Signal</keyword>
<dbReference type="HOGENOM" id="CLU_2560742_0_0_1"/>
<evidence type="ECO:0000313" key="3">
    <source>
        <dbReference type="Proteomes" id="UP000000304"/>
    </source>
</evidence>
<accession>B4QEU8</accession>
<dbReference type="AlphaFoldDB" id="B4QEU8"/>
<feature type="chain" id="PRO_5002823597" evidence="1">
    <location>
        <begin position="26"/>
        <end position="82"/>
    </location>
</feature>
<organism evidence="2 3">
    <name type="scientific">Drosophila simulans</name>
    <name type="common">Fruit fly</name>
    <dbReference type="NCBI Taxonomy" id="7240"/>
    <lineage>
        <taxon>Eukaryota</taxon>
        <taxon>Metazoa</taxon>
        <taxon>Ecdysozoa</taxon>
        <taxon>Arthropoda</taxon>
        <taxon>Hexapoda</taxon>
        <taxon>Insecta</taxon>
        <taxon>Pterygota</taxon>
        <taxon>Neoptera</taxon>
        <taxon>Endopterygota</taxon>
        <taxon>Diptera</taxon>
        <taxon>Brachycera</taxon>
        <taxon>Muscomorpha</taxon>
        <taxon>Ephydroidea</taxon>
        <taxon>Drosophilidae</taxon>
        <taxon>Drosophila</taxon>
        <taxon>Sophophora</taxon>
    </lineage>
</organism>
<feature type="signal peptide" evidence="1">
    <location>
        <begin position="1"/>
        <end position="25"/>
    </location>
</feature>
<dbReference type="EMBL" id="CM000362">
    <property type="protein sequence ID" value="EDX06975.1"/>
    <property type="molecule type" value="Genomic_DNA"/>
</dbReference>
<name>B4QEU8_DROSI</name>
<keyword evidence="3" id="KW-1185">Reference proteome</keyword>
<dbReference type="Proteomes" id="UP000000304">
    <property type="component" value="Chromosome 2R"/>
</dbReference>
<protein>
    <submittedName>
        <fullName evidence="2">GD25737</fullName>
    </submittedName>
</protein>